<protein>
    <submittedName>
        <fullName evidence="1">Uncharacterized protein</fullName>
    </submittedName>
</protein>
<dbReference type="EMBL" id="BMMM01000024">
    <property type="protein sequence ID" value="GGN90641.1"/>
    <property type="molecule type" value="Genomic_DNA"/>
</dbReference>
<dbReference type="AlphaFoldDB" id="A0A917YG48"/>
<reference evidence="1 2" key="1">
    <citation type="journal article" date="2014" name="Int. J. Syst. Evol. Microbiol.">
        <title>Complete genome sequence of Corynebacterium casei LMG S-19264T (=DSM 44701T), isolated from a smear-ripened cheese.</title>
        <authorList>
            <consortium name="US DOE Joint Genome Institute (JGI-PGF)"/>
            <person name="Walter F."/>
            <person name="Albersmeier A."/>
            <person name="Kalinowski J."/>
            <person name="Ruckert C."/>
        </authorList>
    </citation>
    <scope>NUCLEOTIDE SEQUENCE [LARGE SCALE GENOMIC DNA]</scope>
    <source>
        <strain evidence="1 2">CGMCC 4.7111</strain>
    </source>
</reference>
<organism evidence="1 2">
    <name type="scientific">Streptomyces albiflavescens</name>
    <dbReference type="NCBI Taxonomy" id="1623582"/>
    <lineage>
        <taxon>Bacteria</taxon>
        <taxon>Bacillati</taxon>
        <taxon>Actinomycetota</taxon>
        <taxon>Actinomycetes</taxon>
        <taxon>Kitasatosporales</taxon>
        <taxon>Streptomycetaceae</taxon>
        <taxon>Streptomyces</taxon>
    </lineage>
</organism>
<dbReference type="Proteomes" id="UP000600365">
    <property type="component" value="Unassembled WGS sequence"/>
</dbReference>
<sequence length="225" mass="25287">MTPELDALATALNVRIDDLLTTSPRLAPWRPKIGIALLWCRSRFSCWGSDVWFDCDPELELTEEGLRFVTALRERAEAGAWSCDPDDTYATLAVFENRTELLVTLDLRDPVSESDAHIVTVGAFFTGSRLIGGEFHDQLYTLERTLETAIELSGSPEFLAERVAEWFTAMLALPILRDDFIVDGRVVNRQWVLARTGRQLASDFRVEPGDPVGRTVQVRGEVSDR</sequence>
<evidence type="ECO:0000313" key="2">
    <source>
        <dbReference type="Proteomes" id="UP000600365"/>
    </source>
</evidence>
<evidence type="ECO:0000313" key="1">
    <source>
        <dbReference type="EMBL" id="GGN90641.1"/>
    </source>
</evidence>
<proteinExistence type="predicted"/>
<gene>
    <name evidence="1" type="ORF">GCM10011579_086740</name>
</gene>
<accession>A0A917YG48</accession>
<keyword evidence="2" id="KW-1185">Reference proteome</keyword>
<name>A0A917YG48_9ACTN</name>
<comment type="caution">
    <text evidence="1">The sequence shown here is derived from an EMBL/GenBank/DDBJ whole genome shotgun (WGS) entry which is preliminary data.</text>
</comment>